<keyword evidence="3" id="KW-0732">Signal</keyword>
<dbReference type="Gene3D" id="2.40.30.170">
    <property type="match status" value="1"/>
</dbReference>
<dbReference type="RefSeq" id="WP_310091184.1">
    <property type="nucleotide sequence ID" value="NZ_JAVDTT010000001.1"/>
</dbReference>
<dbReference type="Pfam" id="PF25973">
    <property type="entry name" value="BSH_CzcB"/>
    <property type="match status" value="1"/>
</dbReference>
<dbReference type="Pfam" id="PF25967">
    <property type="entry name" value="RND-MFP_C"/>
    <property type="match status" value="1"/>
</dbReference>
<dbReference type="InterPro" id="IPR058792">
    <property type="entry name" value="Beta-barrel_RND_2"/>
</dbReference>
<evidence type="ECO:0000256" key="2">
    <source>
        <dbReference type="SAM" id="Coils"/>
    </source>
</evidence>
<evidence type="ECO:0000256" key="1">
    <source>
        <dbReference type="ARBA" id="ARBA00009477"/>
    </source>
</evidence>
<evidence type="ECO:0000259" key="6">
    <source>
        <dbReference type="Pfam" id="PF25973"/>
    </source>
</evidence>
<dbReference type="SUPFAM" id="SSF111369">
    <property type="entry name" value="HlyD-like secretion proteins"/>
    <property type="match status" value="1"/>
</dbReference>
<keyword evidence="8" id="KW-1185">Reference proteome</keyword>
<evidence type="ECO:0000313" key="7">
    <source>
        <dbReference type="EMBL" id="MDR6840976.1"/>
    </source>
</evidence>
<feature type="domain" description="CzcB-like barrel-sandwich hybrid" evidence="6">
    <location>
        <begin position="66"/>
        <end position="201"/>
    </location>
</feature>
<name>A0ABU1RQC9_9GAMM</name>
<dbReference type="Pfam" id="PF25954">
    <property type="entry name" value="Beta-barrel_RND_2"/>
    <property type="match status" value="1"/>
</dbReference>
<evidence type="ECO:0000313" key="8">
    <source>
        <dbReference type="Proteomes" id="UP001254759"/>
    </source>
</evidence>
<gene>
    <name evidence="7" type="ORF">J2W94_001240</name>
</gene>
<dbReference type="Gene3D" id="2.40.420.20">
    <property type="match status" value="1"/>
</dbReference>
<comment type="similarity">
    <text evidence="1">Belongs to the membrane fusion protein (MFP) (TC 8.A.1) family.</text>
</comment>
<dbReference type="Gene3D" id="1.10.287.470">
    <property type="entry name" value="Helix hairpin bin"/>
    <property type="match status" value="1"/>
</dbReference>
<evidence type="ECO:0000259" key="4">
    <source>
        <dbReference type="Pfam" id="PF25954"/>
    </source>
</evidence>
<dbReference type="PANTHER" id="PTHR30469">
    <property type="entry name" value="MULTIDRUG RESISTANCE PROTEIN MDTA"/>
    <property type="match status" value="1"/>
</dbReference>
<feature type="domain" description="CusB-like beta-barrel" evidence="4">
    <location>
        <begin position="218"/>
        <end position="290"/>
    </location>
</feature>
<dbReference type="Proteomes" id="UP001254759">
    <property type="component" value="Unassembled WGS sequence"/>
</dbReference>
<organism evidence="7 8">
    <name type="scientific">Pseudoxanthomonas sacheonensis</name>
    <dbReference type="NCBI Taxonomy" id="443615"/>
    <lineage>
        <taxon>Bacteria</taxon>
        <taxon>Pseudomonadati</taxon>
        <taxon>Pseudomonadota</taxon>
        <taxon>Gammaproteobacteria</taxon>
        <taxon>Lysobacterales</taxon>
        <taxon>Lysobacteraceae</taxon>
        <taxon>Pseudoxanthomonas</taxon>
    </lineage>
</organism>
<proteinExistence type="inferred from homology"/>
<accession>A0ABU1RQC9</accession>
<dbReference type="InterPro" id="IPR006143">
    <property type="entry name" value="RND_pump_MFP"/>
</dbReference>
<evidence type="ECO:0000256" key="3">
    <source>
        <dbReference type="SAM" id="SignalP"/>
    </source>
</evidence>
<dbReference type="Gene3D" id="2.40.50.100">
    <property type="match status" value="1"/>
</dbReference>
<keyword evidence="2" id="KW-0175">Coiled coil</keyword>
<comment type="caution">
    <text evidence="7">The sequence shown here is derived from an EMBL/GenBank/DDBJ whole genome shotgun (WGS) entry which is preliminary data.</text>
</comment>
<feature type="coiled-coil region" evidence="2">
    <location>
        <begin position="99"/>
        <end position="126"/>
    </location>
</feature>
<dbReference type="InterPro" id="IPR058627">
    <property type="entry name" value="MdtA-like_C"/>
</dbReference>
<feature type="chain" id="PRO_5046078471" evidence="3">
    <location>
        <begin position="31"/>
        <end position="374"/>
    </location>
</feature>
<sequence length="374" mass="39161">MNTFSQANLVRASLLAAVLVALTACSRGDAEPNATAAVPEVLTIQAKAADSAYDLSLPARAQAGESAQIFARATGFISERRVELGDKVAAGQVLAVVSAPEADQAVREAQAQLAQAKADQDLARVNFDRANTLVSSGAISKELYSDRKANNDVAVAARAAAEARLSSARERQAFQTIRAPFSGVVVARNVERGDRVVGDSAAAAAPLFEINVLDPLRVVVDVPQHVALQIQPGVEAEVSFPELPGETFKAQVARSARALSRDSGVMRTELRLPNPDSRIPAGMVGTVRMHLTRPAPAVILPISTVIQRATGAQVATLRQDSTLEYRDVIVGRNLGNEIEVLSGISSGDTVILAPNALLGAGDKVRAKPSAASKS</sequence>
<dbReference type="InterPro" id="IPR058647">
    <property type="entry name" value="BSH_CzcB-like"/>
</dbReference>
<evidence type="ECO:0000259" key="5">
    <source>
        <dbReference type="Pfam" id="PF25967"/>
    </source>
</evidence>
<dbReference type="NCBIfam" id="TIGR01730">
    <property type="entry name" value="RND_mfp"/>
    <property type="match status" value="1"/>
</dbReference>
<reference evidence="7 8" key="1">
    <citation type="submission" date="2023-07" db="EMBL/GenBank/DDBJ databases">
        <title>Sorghum-associated microbial communities from plants grown in Nebraska, USA.</title>
        <authorList>
            <person name="Schachtman D."/>
        </authorList>
    </citation>
    <scope>NUCLEOTIDE SEQUENCE [LARGE SCALE GENOMIC DNA]</scope>
    <source>
        <strain evidence="7 8">BE107</strain>
    </source>
</reference>
<protein>
    <submittedName>
        <fullName evidence="7">RND family efflux transporter MFP subunit</fullName>
    </submittedName>
</protein>
<dbReference type="EMBL" id="JAVDTT010000001">
    <property type="protein sequence ID" value="MDR6840976.1"/>
    <property type="molecule type" value="Genomic_DNA"/>
</dbReference>
<feature type="domain" description="Multidrug resistance protein MdtA-like C-terminal permuted SH3" evidence="5">
    <location>
        <begin position="297"/>
        <end position="351"/>
    </location>
</feature>
<dbReference type="PANTHER" id="PTHR30469:SF37">
    <property type="entry name" value="RAGD PROTEIN"/>
    <property type="match status" value="1"/>
</dbReference>
<feature type="signal peptide" evidence="3">
    <location>
        <begin position="1"/>
        <end position="30"/>
    </location>
</feature>